<organism evidence="1 2">
    <name type="scientific">Candidatus Amesbacteria bacterium RIFCSPHIGHO2_01_FULL_48_32b</name>
    <dbReference type="NCBI Taxonomy" id="1797253"/>
    <lineage>
        <taxon>Bacteria</taxon>
        <taxon>Candidatus Amesiibacteriota</taxon>
    </lineage>
</organism>
<dbReference type="EMBL" id="MEXH01000022">
    <property type="protein sequence ID" value="OGC92066.1"/>
    <property type="molecule type" value="Genomic_DNA"/>
</dbReference>
<accession>A0A1F4YE84</accession>
<comment type="caution">
    <text evidence="1">The sequence shown here is derived from an EMBL/GenBank/DDBJ whole genome shotgun (WGS) entry which is preliminary data.</text>
</comment>
<sequence length="59" mass="6320">MATLNTSEILTPQLMADIMAGHLDIKFVRVGEKVAVGPSHAQHKFIASGADLHPITPSR</sequence>
<evidence type="ECO:0000313" key="2">
    <source>
        <dbReference type="Proteomes" id="UP000178176"/>
    </source>
</evidence>
<evidence type="ECO:0000313" key="1">
    <source>
        <dbReference type="EMBL" id="OGC92066.1"/>
    </source>
</evidence>
<protein>
    <submittedName>
        <fullName evidence="1">Uncharacterized protein</fullName>
    </submittedName>
</protein>
<reference evidence="1 2" key="1">
    <citation type="journal article" date="2016" name="Nat. Commun.">
        <title>Thousands of microbial genomes shed light on interconnected biogeochemical processes in an aquifer system.</title>
        <authorList>
            <person name="Anantharaman K."/>
            <person name="Brown C.T."/>
            <person name="Hug L.A."/>
            <person name="Sharon I."/>
            <person name="Castelle C.J."/>
            <person name="Probst A.J."/>
            <person name="Thomas B.C."/>
            <person name="Singh A."/>
            <person name="Wilkins M.J."/>
            <person name="Karaoz U."/>
            <person name="Brodie E.L."/>
            <person name="Williams K.H."/>
            <person name="Hubbard S.S."/>
            <person name="Banfield J.F."/>
        </authorList>
    </citation>
    <scope>NUCLEOTIDE SEQUENCE [LARGE SCALE GENOMIC DNA]</scope>
</reference>
<proteinExistence type="predicted"/>
<name>A0A1F4YE84_9BACT</name>
<dbReference type="AlphaFoldDB" id="A0A1F4YE84"/>
<dbReference type="Proteomes" id="UP000178176">
    <property type="component" value="Unassembled WGS sequence"/>
</dbReference>
<gene>
    <name evidence="1" type="ORF">A2876_01715</name>
</gene>